<evidence type="ECO:0000313" key="2">
    <source>
        <dbReference type="Proteomes" id="UP001305414"/>
    </source>
</evidence>
<reference evidence="1 2" key="1">
    <citation type="submission" date="2023-10" db="EMBL/GenBank/DDBJ databases">
        <title>Draft genome sequence of Xylaria bambusicola isolate GMP-LS, the root and basal stem rot pathogen of sugarcane in Indonesia.</title>
        <authorList>
            <person name="Selvaraj P."/>
            <person name="Muralishankar V."/>
            <person name="Muruganantham S."/>
            <person name="Sp S."/>
            <person name="Haryani S."/>
            <person name="Lau K.J.X."/>
            <person name="Naqvi N.I."/>
        </authorList>
    </citation>
    <scope>NUCLEOTIDE SEQUENCE [LARGE SCALE GENOMIC DNA]</scope>
    <source>
        <strain evidence="1">GMP-LS</strain>
    </source>
</reference>
<comment type="caution">
    <text evidence="1">The sequence shown here is derived from an EMBL/GenBank/DDBJ whole genome shotgun (WGS) entry which is preliminary data.</text>
</comment>
<dbReference type="AlphaFoldDB" id="A0AAN7ULU5"/>
<dbReference type="EMBL" id="JAWHQM010000023">
    <property type="protein sequence ID" value="KAK5632173.1"/>
    <property type="molecule type" value="Genomic_DNA"/>
</dbReference>
<dbReference type="InterPro" id="IPR029063">
    <property type="entry name" value="SAM-dependent_MTases_sf"/>
</dbReference>
<organism evidence="1 2">
    <name type="scientific">Xylaria bambusicola</name>
    <dbReference type="NCBI Taxonomy" id="326684"/>
    <lineage>
        <taxon>Eukaryota</taxon>
        <taxon>Fungi</taxon>
        <taxon>Dikarya</taxon>
        <taxon>Ascomycota</taxon>
        <taxon>Pezizomycotina</taxon>
        <taxon>Sordariomycetes</taxon>
        <taxon>Xylariomycetidae</taxon>
        <taxon>Xylariales</taxon>
        <taxon>Xylariaceae</taxon>
        <taxon>Xylaria</taxon>
    </lineage>
</organism>
<proteinExistence type="predicted"/>
<name>A0AAN7ULU5_9PEZI</name>
<gene>
    <name evidence="1" type="ORF">RRF57_007887</name>
</gene>
<evidence type="ECO:0000313" key="1">
    <source>
        <dbReference type="EMBL" id="KAK5632173.1"/>
    </source>
</evidence>
<protein>
    <submittedName>
        <fullName evidence="1">Uncharacterized protein</fullName>
    </submittedName>
</protein>
<dbReference type="Proteomes" id="UP001305414">
    <property type="component" value="Unassembled WGS sequence"/>
</dbReference>
<keyword evidence="2" id="KW-1185">Reference proteome</keyword>
<accession>A0AAN7ULU5</accession>
<dbReference type="Gene3D" id="3.40.50.150">
    <property type="entry name" value="Vaccinia Virus protein VP39"/>
    <property type="match status" value="1"/>
</dbReference>
<sequence>MNYITRPVVFAQQALGSRDHSFRIPHEHKRCTWNSKHSNYMRFKTLDLEEDPMGQGFETNSYDIVIAGSVGSL</sequence>